<evidence type="ECO:0000313" key="3">
    <source>
        <dbReference type="EMBL" id="KAL0580555.1"/>
    </source>
</evidence>
<evidence type="ECO:0000313" key="4">
    <source>
        <dbReference type="Proteomes" id="UP001465976"/>
    </source>
</evidence>
<comment type="caution">
    <text evidence="3">The sequence shown here is derived from an EMBL/GenBank/DDBJ whole genome shotgun (WGS) entry which is preliminary data.</text>
</comment>
<reference evidence="3 4" key="1">
    <citation type="submission" date="2024-02" db="EMBL/GenBank/DDBJ databases">
        <title>A draft genome for the cacao thread blight pathogen Marasmius crinis-equi.</title>
        <authorList>
            <person name="Cohen S.P."/>
            <person name="Baruah I.K."/>
            <person name="Amoako-Attah I."/>
            <person name="Bukari Y."/>
            <person name="Meinhardt L.W."/>
            <person name="Bailey B.A."/>
        </authorList>
    </citation>
    <scope>NUCLEOTIDE SEQUENCE [LARGE SCALE GENOMIC DNA]</scope>
    <source>
        <strain evidence="3 4">GH-76</strain>
    </source>
</reference>
<dbReference type="Proteomes" id="UP001465976">
    <property type="component" value="Unassembled WGS sequence"/>
</dbReference>
<organism evidence="3 4">
    <name type="scientific">Marasmius crinis-equi</name>
    <dbReference type="NCBI Taxonomy" id="585013"/>
    <lineage>
        <taxon>Eukaryota</taxon>
        <taxon>Fungi</taxon>
        <taxon>Dikarya</taxon>
        <taxon>Basidiomycota</taxon>
        <taxon>Agaricomycotina</taxon>
        <taxon>Agaricomycetes</taxon>
        <taxon>Agaricomycetidae</taxon>
        <taxon>Agaricales</taxon>
        <taxon>Marasmiineae</taxon>
        <taxon>Marasmiaceae</taxon>
        <taxon>Marasmius</taxon>
    </lineage>
</organism>
<evidence type="ECO:0000256" key="2">
    <source>
        <dbReference type="SAM" id="Phobius"/>
    </source>
</evidence>
<proteinExistence type="predicted"/>
<feature type="compositionally biased region" description="Basic residues" evidence="1">
    <location>
        <begin position="153"/>
        <end position="162"/>
    </location>
</feature>
<feature type="region of interest" description="Disordered" evidence="1">
    <location>
        <begin position="209"/>
        <end position="262"/>
    </location>
</feature>
<evidence type="ECO:0000256" key="1">
    <source>
        <dbReference type="SAM" id="MobiDB-lite"/>
    </source>
</evidence>
<sequence length="343" mass="38606">MVDPNSSSNPALIVGVIVIVIAVLAGIVGVIVGLKRCRNRKRTEQYRDFFQNQVRGDVEDGTRGWSRPQPSTEPYTSRETGPEEVMYDPQAALNAPIPPTSRSRSDHDPHLDTSTAPNAQFEPHPKPSDSFHRPDRLLTQKRPHLAIPSSPRANRKSTRRGKPTREPSKAMSRKQTLTVPRQPTQSMSTPTTPIIDYYADSLSPSSPYSLYSLPTPDDHNFDFSEEDKEDTFRPVPLSPSIPPSPNHPEPSQPTRPNPNLNRTSTKVISNIFRTRAANVGVIGELRDEDDVEHIERSGSIVNYSGKKTQKWKRVDREQRVMENLDEVEEDGEPSRTRPRDPRS</sequence>
<feature type="compositionally biased region" description="Low complexity" evidence="1">
    <location>
        <begin position="180"/>
        <end position="192"/>
    </location>
</feature>
<feature type="region of interest" description="Disordered" evidence="1">
    <location>
        <begin position="58"/>
        <end position="192"/>
    </location>
</feature>
<feature type="compositionally biased region" description="Pro residues" evidence="1">
    <location>
        <begin position="236"/>
        <end position="256"/>
    </location>
</feature>
<feature type="region of interest" description="Disordered" evidence="1">
    <location>
        <begin position="322"/>
        <end position="343"/>
    </location>
</feature>
<feature type="compositionally biased region" description="Basic and acidic residues" evidence="1">
    <location>
        <begin position="332"/>
        <end position="343"/>
    </location>
</feature>
<feature type="transmembrane region" description="Helical" evidence="2">
    <location>
        <begin position="12"/>
        <end position="34"/>
    </location>
</feature>
<protein>
    <submittedName>
        <fullName evidence="3">Uncharacterized protein</fullName>
    </submittedName>
</protein>
<keyword evidence="2" id="KW-1133">Transmembrane helix</keyword>
<name>A0ABR3FYR8_9AGAR</name>
<keyword evidence="2" id="KW-0812">Transmembrane</keyword>
<keyword evidence="2" id="KW-0472">Membrane</keyword>
<keyword evidence="4" id="KW-1185">Reference proteome</keyword>
<dbReference type="EMBL" id="JBAHYK010000028">
    <property type="protein sequence ID" value="KAL0580555.1"/>
    <property type="molecule type" value="Genomic_DNA"/>
</dbReference>
<accession>A0ABR3FYR8</accession>
<feature type="compositionally biased region" description="Basic and acidic residues" evidence="1">
    <location>
        <begin position="123"/>
        <end position="138"/>
    </location>
</feature>
<gene>
    <name evidence="3" type="ORF">V5O48_001463</name>
</gene>
<feature type="compositionally biased region" description="Polar residues" evidence="1">
    <location>
        <begin position="68"/>
        <end position="79"/>
    </location>
</feature>